<dbReference type="GO" id="GO:0052689">
    <property type="term" value="F:carboxylic ester hydrolase activity"/>
    <property type="evidence" value="ECO:0007669"/>
    <property type="project" value="UniProtKB-ARBA"/>
</dbReference>
<dbReference type="SUPFAM" id="SSF53474">
    <property type="entry name" value="alpha/beta-Hydrolases"/>
    <property type="match status" value="1"/>
</dbReference>
<evidence type="ECO:0000256" key="4">
    <source>
        <dbReference type="SAM" id="SignalP"/>
    </source>
</evidence>
<dbReference type="EMBL" id="JAGMUU010000012">
    <property type="protein sequence ID" value="KAH7141490.1"/>
    <property type="molecule type" value="Genomic_DNA"/>
</dbReference>
<evidence type="ECO:0000256" key="2">
    <source>
        <dbReference type="ARBA" id="ARBA00022801"/>
    </source>
</evidence>
<evidence type="ECO:0000313" key="6">
    <source>
        <dbReference type="EMBL" id="KAH7141490.1"/>
    </source>
</evidence>
<dbReference type="OrthoDB" id="6020543at2759"/>
<keyword evidence="2" id="KW-0378">Hydrolase</keyword>
<keyword evidence="7" id="KW-1185">Reference proteome</keyword>
<dbReference type="PANTHER" id="PTHR33630:SF13">
    <property type="entry name" value="ACETYLXYLAN ESTERASE"/>
    <property type="match status" value="1"/>
</dbReference>
<dbReference type="InterPro" id="IPR000254">
    <property type="entry name" value="CBD"/>
</dbReference>
<gene>
    <name evidence="6" type="ORF">B0J13DRAFT_608463</name>
</gene>
<name>A0A9P9EPC1_9HYPO</name>
<feature type="chain" id="PRO_5040485343" evidence="4">
    <location>
        <begin position="22"/>
        <end position="317"/>
    </location>
</feature>
<dbReference type="AlphaFoldDB" id="A0A9P9EPC1"/>
<evidence type="ECO:0000313" key="7">
    <source>
        <dbReference type="Proteomes" id="UP000717696"/>
    </source>
</evidence>
<dbReference type="PANTHER" id="PTHR33630">
    <property type="entry name" value="CUTINASE RV1984C-RELATED-RELATED"/>
    <property type="match status" value="1"/>
</dbReference>
<evidence type="ECO:0000256" key="1">
    <source>
        <dbReference type="ARBA" id="ARBA00022729"/>
    </source>
</evidence>
<dbReference type="SMART" id="SM01110">
    <property type="entry name" value="Cutinase"/>
    <property type="match status" value="1"/>
</dbReference>
<dbReference type="SUPFAM" id="SSF57180">
    <property type="entry name" value="Cellulose-binding domain"/>
    <property type="match status" value="1"/>
</dbReference>
<dbReference type="PROSITE" id="PS51164">
    <property type="entry name" value="CBM1_2"/>
    <property type="match status" value="1"/>
</dbReference>
<protein>
    <submittedName>
        <fullName evidence="6">Cutinase-domain-containing protein</fullName>
    </submittedName>
</protein>
<dbReference type="GO" id="GO:0005975">
    <property type="term" value="P:carbohydrate metabolic process"/>
    <property type="evidence" value="ECO:0007669"/>
    <property type="project" value="InterPro"/>
</dbReference>
<dbReference type="InterPro" id="IPR000675">
    <property type="entry name" value="Cutinase/axe"/>
</dbReference>
<evidence type="ECO:0000256" key="3">
    <source>
        <dbReference type="ARBA" id="ARBA00023157"/>
    </source>
</evidence>
<dbReference type="GO" id="GO:0030248">
    <property type="term" value="F:cellulose binding"/>
    <property type="evidence" value="ECO:0007669"/>
    <property type="project" value="InterPro"/>
</dbReference>
<keyword evidence="1 4" id="KW-0732">Signal</keyword>
<dbReference type="Pfam" id="PF01083">
    <property type="entry name" value="Cutinase"/>
    <property type="match status" value="1"/>
</dbReference>
<sequence>MRSTFKATLLLLSGRALLVSGQSCPDIYIFGARETTASAGFGSAGAMIDMIIADHSGASSEAITYPACGGQTSCGSVSYADSAKAGTSAVATAVNDFNTRCPDSQIVLVGYSQGGQIMDNALCGGGDSGAGITDTTVPISDSAVKMIKAAILMGDPRYVSGLAYGVGTCTSGGFDARASGFTCPSASKVQLYCDAEDPYCCNGSDAAHHQQYVSLYGDEALTFVNNKLSATTDTTTDDDTTAGGQTTAVAKTTAVAETKTTLISSVVAASETAVTGGSGTACAALWGQCGGQQWTGATCCSSGTCQAFNDYYSQCLN</sequence>
<keyword evidence="3" id="KW-1015">Disulfide bond</keyword>
<dbReference type="PROSITE" id="PS00562">
    <property type="entry name" value="CBM1_1"/>
    <property type="match status" value="1"/>
</dbReference>
<reference evidence="6" key="1">
    <citation type="journal article" date="2021" name="Nat. Commun.">
        <title>Genetic determinants of endophytism in the Arabidopsis root mycobiome.</title>
        <authorList>
            <person name="Mesny F."/>
            <person name="Miyauchi S."/>
            <person name="Thiergart T."/>
            <person name="Pickel B."/>
            <person name="Atanasova L."/>
            <person name="Karlsson M."/>
            <person name="Huettel B."/>
            <person name="Barry K.W."/>
            <person name="Haridas S."/>
            <person name="Chen C."/>
            <person name="Bauer D."/>
            <person name="Andreopoulos W."/>
            <person name="Pangilinan J."/>
            <person name="LaButti K."/>
            <person name="Riley R."/>
            <person name="Lipzen A."/>
            <person name="Clum A."/>
            <person name="Drula E."/>
            <person name="Henrissat B."/>
            <person name="Kohler A."/>
            <person name="Grigoriev I.V."/>
            <person name="Martin F.M."/>
            <person name="Hacquard S."/>
        </authorList>
    </citation>
    <scope>NUCLEOTIDE SEQUENCE</scope>
    <source>
        <strain evidence="6">MPI-CAGE-AT-0021</strain>
    </source>
</reference>
<dbReference type="InterPro" id="IPR035971">
    <property type="entry name" value="CBD_sf"/>
</dbReference>
<feature type="signal peptide" evidence="4">
    <location>
        <begin position="1"/>
        <end position="21"/>
    </location>
</feature>
<accession>A0A9P9EPC1</accession>
<dbReference type="Proteomes" id="UP000717696">
    <property type="component" value="Unassembled WGS sequence"/>
</dbReference>
<feature type="domain" description="CBM1" evidence="5">
    <location>
        <begin position="281"/>
        <end position="316"/>
    </location>
</feature>
<dbReference type="Gene3D" id="3.40.50.1820">
    <property type="entry name" value="alpha/beta hydrolase"/>
    <property type="match status" value="1"/>
</dbReference>
<dbReference type="SMART" id="SM00236">
    <property type="entry name" value="fCBD"/>
    <property type="match status" value="1"/>
</dbReference>
<dbReference type="InterPro" id="IPR029058">
    <property type="entry name" value="AB_hydrolase_fold"/>
</dbReference>
<organism evidence="6 7">
    <name type="scientific">Dactylonectria estremocensis</name>
    <dbReference type="NCBI Taxonomy" id="1079267"/>
    <lineage>
        <taxon>Eukaryota</taxon>
        <taxon>Fungi</taxon>
        <taxon>Dikarya</taxon>
        <taxon>Ascomycota</taxon>
        <taxon>Pezizomycotina</taxon>
        <taxon>Sordariomycetes</taxon>
        <taxon>Hypocreomycetidae</taxon>
        <taxon>Hypocreales</taxon>
        <taxon>Nectriaceae</taxon>
        <taxon>Dactylonectria</taxon>
    </lineage>
</organism>
<dbReference type="GO" id="GO:0005576">
    <property type="term" value="C:extracellular region"/>
    <property type="evidence" value="ECO:0007669"/>
    <property type="project" value="InterPro"/>
</dbReference>
<dbReference type="Pfam" id="PF00734">
    <property type="entry name" value="CBM_1"/>
    <property type="match status" value="1"/>
</dbReference>
<evidence type="ECO:0000259" key="5">
    <source>
        <dbReference type="PROSITE" id="PS51164"/>
    </source>
</evidence>
<proteinExistence type="predicted"/>
<comment type="caution">
    <text evidence="6">The sequence shown here is derived from an EMBL/GenBank/DDBJ whole genome shotgun (WGS) entry which is preliminary data.</text>
</comment>